<organism evidence="4 5">
    <name type="scientific">Paenibacillus radicis</name>
    <name type="common">ex Gao et al. 2016</name>
    <dbReference type="NCBI Taxonomy" id="1737354"/>
    <lineage>
        <taxon>Bacteria</taxon>
        <taxon>Bacillati</taxon>
        <taxon>Bacillota</taxon>
        <taxon>Bacilli</taxon>
        <taxon>Bacillales</taxon>
        <taxon>Paenibacillaceae</taxon>
        <taxon>Paenibacillus</taxon>
    </lineage>
</organism>
<evidence type="ECO:0000313" key="5">
    <source>
        <dbReference type="Proteomes" id="UP000600247"/>
    </source>
</evidence>
<dbReference type="HAMAP" id="MF_00170">
    <property type="entry name" value="Rib_5P_isom_A"/>
    <property type="match status" value="1"/>
</dbReference>
<dbReference type="Pfam" id="PF06026">
    <property type="entry name" value="Rib_5-P_isom_A"/>
    <property type="match status" value="1"/>
</dbReference>
<evidence type="ECO:0000256" key="2">
    <source>
        <dbReference type="ARBA" id="ARBA00023235"/>
    </source>
</evidence>
<dbReference type="RefSeq" id="WP_188890084.1">
    <property type="nucleotide sequence ID" value="NZ_BMHY01000005.1"/>
</dbReference>
<keyword evidence="2 3" id="KW-0413">Isomerase</keyword>
<gene>
    <name evidence="3 4" type="primary">rpiA</name>
    <name evidence="4" type="ORF">GCM10010918_30860</name>
</gene>
<dbReference type="EMBL" id="BMHY01000005">
    <property type="protein sequence ID" value="GGG72771.1"/>
    <property type="molecule type" value="Genomic_DNA"/>
</dbReference>
<dbReference type="FunFam" id="3.40.50.1360:FF:000001">
    <property type="entry name" value="Ribose-5-phosphate isomerase A"/>
    <property type="match status" value="1"/>
</dbReference>
<dbReference type="NCBIfam" id="NF001924">
    <property type="entry name" value="PRK00702.1"/>
    <property type="match status" value="1"/>
</dbReference>
<comment type="caution">
    <text evidence="4">The sequence shown here is derived from an EMBL/GenBank/DDBJ whole genome shotgun (WGS) entry which is preliminary data.</text>
</comment>
<feature type="binding site" evidence="3">
    <location>
        <begin position="80"/>
        <end position="83"/>
    </location>
    <ligand>
        <name>substrate</name>
    </ligand>
</feature>
<evidence type="ECO:0000256" key="1">
    <source>
        <dbReference type="ARBA" id="ARBA00001713"/>
    </source>
</evidence>
<dbReference type="PANTHER" id="PTHR43748:SF3">
    <property type="entry name" value="RIBOSE-5-PHOSPHATE ISOMERASE 3, CHLOROPLASTIC-RELATED"/>
    <property type="match status" value="1"/>
</dbReference>
<dbReference type="SUPFAM" id="SSF75445">
    <property type="entry name" value="D-ribose-5-phosphate isomerase (RpiA), lid domain"/>
    <property type="match status" value="1"/>
</dbReference>
<feature type="binding site" evidence="3">
    <location>
        <position position="120"/>
    </location>
    <ligand>
        <name>substrate</name>
    </ligand>
</feature>
<comment type="similarity">
    <text evidence="3">Belongs to the ribose 5-phosphate isomerase family.</text>
</comment>
<comment type="catalytic activity">
    <reaction evidence="1 3">
        <text>aldehydo-D-ribose 5-phosphate = D-ribulose 5-phosphate</text>
        <dbReference type="Rhea" id="RHEA:14657"/>
        <dbReference type="ChEBI" id="CHEBI:58121"/>
        <dbReference type="ChEBI" id="CHEBI:58273"/>
        <dbReference type="EC" id="5.3.1.6"/>
    </reaction>
</comment>
<dbReference type="Gene3D" id="3.40.50.1360">
    <property type="match status" value="1"/>
</dbReference>
<dbReference type="Proteomes" id="UP000600247">
    <property type="component" value="Unassembled WGS sequence"/>
</dbReference>
<reference evidence="4 5" key="1">
    <citation type="journal article" date="2014" name="Int. J. Syst. Evol. Microbiol.">
        <title>Complete genome sequence of Corynebacterium casei LMG S-19264T (=DSM 44701T), isolated from a smear-ripened cheese.</title>
        <authorList>
            <consortium name="US DOE Joint Genome Institute (JGI-PGF)"/>
            <person name="Walter F."/>
            <person name="Albersmeier A."/>
            <person name="Kalinowski J."/>
            <person name="Ruckert C."/>
        </authorList>
    </citation>
    <scope>NUCLEOTIDE SEQUENCE [LARGE SCALE GENOMIC DNA]</scope>
    <source>
        <strain evidence="4 5">CGMCC 1.15286</strain>
    </source>
</reference>
<name>A0A917M3G4_9BACL</name>
<feature type="binding site" evidence="3">
    <location>
        <begin position="93"/>
        <end position="96"/>
    </location>
    <ligand>
        <name>substrate</name>
    </ligand>
</feature>
<feature type="active site" description="Proton acceptor" evidence="3">
    <location>
        <position position="102"/>
    </location>
</feature>
<keyword evidence="5" id="KW-1185">Reference proteome</keyword>
<comment type="function">
    <text evidence="3">Catalyzes the reversible conversion of ribose-5-phosphate to ribulose 5-phosphate.</text>
</comment>
<comment type="pathway">
    <text evidence="3">Carbohydrate degradation; pentose phosphate pathway; D-ribose 5-phosphate from D-ribulose 5-phosphate (non-oxidative stage): step 1/1.</text>
</comment>
<dbReference type="EC" id="5.3.1.6" evidence="3"/>
<dbReference type="InterPro" id="IPR037171">
    <property type="entry name" value="NagB/RpiA_transferase-like"/>
</dbReference>
<evidence type="ECO:0000313" key="4">
    <source>
        <dbReference type="EMBL" id="GGG72771.1"/>
    </source>
</evidence>
<feature type="binding site" evidence="3">
    <location>
        <begin position="25"/>
        <end position="28"/>
    </location>
    <ligand>
        <name>substrate</name>
    </ligand>
</feature>
<dbReference type="InterPro" id="IPR004788">
    <property type="entry name" value="Ribose5P_isomerase_type_A"/>
</dbReference>
<dbReference type="GO" id="GO:0004751">
    <property type="term" value="F:ribose-5-phosphate isomerase activity"/>
    <property type="evidence" value="ECO:0007669"/>
    <property type="project" value="UniProtKB-UniRule"/>
</dbReference>
<dbReference type="CDD" id="cd01398">
    <property type="entry name" value="RPI_A"/>
    <property type="match status" value="1"/>
</dbReference>
<protein>
    <recommendedName>
        <fullName evidence="3">Ribose-5-phosphate isomerase A</fullName>
        <ecNumber evidence="3">5.3.1.6</ecNumber>
    </recommendedName>
    <alternativeName>
        <fullName evidence="3">Phosphoriboisomerase A</fullName>
        <shortName evidence="3">PRI</shortName>
    </alternativeName>
</protein>
<dbReference type="InterPro" id="IPR050262">
    <property type="entry name" value="Ribose-5P_isomerase"/>
</dbReference>
<dbReference type="InterPro" id="IPR020672">
    <property type="entry name" value="Ribose5P_isomerase_typA_subgr"/>
</dbReference>
<dbReference type="AlphaFoldDB" id="A0A917M3G4"/>
<dbReference type="GO" id="GO:0009052">
    <property type="term" value="P:pentose-phosphate shunt, non-oxidative branch"/>
    <property type="evidence" value="ECO:0007669"/>
    <property type="project" value="UniProtKB-UniRule"/>
</dbReference>
<dbReference type="PANTHER" id="PTHR43748">
    <property type="entry name" value="RIBOSE-5-PHOSPHATE ISOMERASE 3, CHLOROPLASTIC-RELATED"/>
    <property type="match status" value="1"/>
</dbReference>
<dbReference type="SUPFAM" id="SSF100950">
    <property type="entry name" value="NagB/RpiA/CoA transferase-like"/>
    <property type="match status" value="1"/>
</dbReference>
<proteinExistence type="inferred from homology"/>
<accession>A0A917M3G4</accession>
<dbReference type="NCBIfam" id="TIGR00021">
    <property type="entry name" value="rpiA"/>
    <property type="match status" value="1"/>
</dbReference>
<dbReference type="Gene3D" id="3.30.70.260">
    <property type="match status" value="1"/>
</dbReference>
<evidence type="ECO:0000256" key="3">
    <source>
        <dbReference type="HAMAP-Rule" id="MF_00170"/>
    </source>
</evidence>
<comment type="subunit">
    <text evidence="3">Homodimer.</text>
</comment>
<sequence>MDAKRLAGERAADYVEDGMAVGLGTGSTVYWTLMKLGERIKDGLHIKGIATSKATEKLAAELGIPLTDFAEVEQLDLAIDGADEFDARLQLIKGGGGALLREKLVAANAKRFIVVADDSKAVTNLGKFPLPVEVVQFGWEATRRQLEKLGCSTQLRMKEQAPFISDNGNYIIDCQFEAITDDAVKLNEQMNRIPGVVENGLFVNMADLVIVGGRDGVVTEQRREI</sequence>